<evidence type="ECO:0000313" key="6">
    <source>
        <dbReference type="Proteomes" id="UP000249005"/>
    </source>
</evidence>
<dbReference type="InterPro" id="IPR003593">
    <property type="entry name" value="AAA+_ATPase"/>
</dbReference>
<gene>
    <name evidence="5" type="primary">comM</name>
    <name evidence="5" type="ORF">NCTC12151_03610</name>
</gene>
<dbReference type="RefSeq" id="WP_111741850.1">
    <property type="nucleotide sequence ID" value="NZ_LR698987.1"/>
</dbReference>
<dbReference type="NCBIfam" id="NF007365">
    <property type="entry name" value="PRK09862.1"/>
    <property type="match status" value="1"/>
</dbReference>
<dbReference type="InterPro" id="IPR000523">
    <property type="entry name" value="Mg_chelatse_chII-like_cat_dom"/>
</dbReference>
<dbReference type="OrthoDB" id="9813147at2"/>
<dbReference type="Gene3D" id="3.30.230.10">
    <property type="match status" value="1"/>
</dbReference>
<dbReference type="Proteomes" id="UP000249005">
    <property type="component" value="Chromosome 1"/>
</dbReference>
<dbReference type="PANTHER" id="PTHR32039:SF7">
    <property type="entry name" value="COMPETENCE PROTEIN COMM"/>
    <property type="match status" value="1"/>
</dbReference>
<feature type="domain" description="MCM C-terminal AAA(+) ATPase" evidence="4">
    <location>
        <begin position="290"/>
        <end position="383"/>
    </location>
</feature>
<dbReference type="Pfam" id="PF13541">
    <property type="entry name" value="ChlI"/>
    <property type="match status" value="1"/>
</dbReference>
<evidence type="ECO:0000256" key="1">
    <source>
        <dbReference type="ARBA" id="ARBA00006354"/>
    </source>
</evidence>
<evidence type="ECO:0000259" key="4">
    <source>
        <dbReference type="PROSITE" id="PS50051"/>
    </source>
</evidence>
<dbReference type="AlphaFoldDB" id="A0A2X4V141"/>
<dbReference type="KEGG" id="lri:NCTC12151_03610"/>
<comment type="similarity">
    <text evidence="1">Belongs to the Mg-chelatase subunits D/I family. ComM subfamily.</text>
</comment>
<sequence length="507" mass="55396">MSLAIVHTRASIGIHAPLVSVEVHISNGMPMFTLVGLPETTVKEAKDRVRSALINSGFSFPPKKITVNLAPADLPKEGGRFDLPIALAILAASEQISPALLGRHEFLGELALSGEIKRVNGAIPAALAATQENRSLILSLENESEISLIEQGSHLIAHTLTDVCRFLAGDTEALCSPSQEPEPTTIDNLPDLRDIIGQEQAKRALEIAAAGGHNLLLLGPPGTGKTMLATRLNPLLPPLSDKEALESAAIGSLAHTPQNAKNWRRRPFRAPHHSASMAALVGGGTFPRPGEISLAHNGVLFLDELPEFERKVLDALREPLESGEIIISRANAKIVFPARVQLIAAMNPSPTGHYQGIQSRSNPQQVMRYLNRLSGPFLDRFDLSIEVPLLPKGVLSQHREKGESSETVRKRVFTAREKQMKRSKKINAHLSSKEVEEICTLEQEHALFLEQALTKLGLSVRGWHRILKVSRTIADLAGSEKIEREHIAEALSYRSMDRLLLQLYKAL</sequence>
<dbReference type="InterPro" id="IPR001208">
    <property type="entry name" value="MCM_dom"/>
</dbReference>
<accession>A0A2X4V141</accession>
<dbReference type="GO" id="GO:0003677">
    <property type="term" value="F:DNA binding"/>
    <property type="evidence" value="ECO:0007669"/>
    <property type="project" value="InterPro"/>
</dbReference>
<keyword evidence="6" id="KW-1185">Reference proteome</keyword>
<proteinExistence type="inferred from homology"/>
<dbReference type="PROSITE" id="PS50051">
    <property type="entry name" value="MCM_2"/>
    <property type="match status" value="1"/>
</dbReference>
<dbReference type="GO" id="GO:0005524">
    <property type="term" value="F:ATP binding"/>
    <property type="evidence" value="ECO:0007669"/>
    <property type="project" value="UniProtKB-KW"/>
</dbReference>
<dbReference type="NCBIfam" id="TIGR00368">
    <property type="entry name" value="YifB family Mg chelatase-like AAA ATPase"/>
    <property type="match status" value="1"/>
</dbReference>
<dbReference type="Pfam" id="PF13335">
    <property type="entry name" value="Mg_chelatase_C"/>
    <property type="match status" value="1"/>
</dbReference>
<name>A0A2X4V141_9GAMM</name>
<dbReference type="InterPro" id="IPR004482">
    <property type="entry name" value="Mg_chelat-rel"/>
</dbReference>
<dbReference type="Gene3D" id="3.40.50.300">
    <property type="entry name" value="P-loop containing nucleotide triphosphate hydrolases"/>
    <property type="match status" value="1"/>
</dbReference>
<dbReference type="PANTHER" id="PTHR32039">
    <property type="entry name" value="MAGNESIUM-CHELATASE SUBUNIT CHLI"/>
    <property type="match status" value="1"/>
</dbReference>
<dbReference type="InterPro" id="IPR025158">
    <property type="entry name" value="Mg_chelat-rel_C"/>
</dbReference>
<dbReference type="EMBL" id="LS483470">
    <property type="protein sequence ID" value="SQI44339.1"/>
    <property type="molecule type" value="Genomic_DNA"/>
</dbReference>
<keyword evidence="2" id="KW-0547">Nucleotide-binding</keyword>
<dbReference type="InterPro" id="IPR027417">
    <property type="entry name" value="P-loop_NTPase"/>
</dbReference>
<evidence type="ECO:0000256" key="3">
    <source>
        <dbReference type="ARBA" id="ARBA00022840"/>
    </source>
</evidence>
<evidence type="ECO:0000313" key="5">
    <source>
        <dbReference type="EMBL" id="SQI44339.1"/>
    </source>
</evidence>
<dbReference type="SUPFAM" id="SSF54211">
    <property type="entry name" value="Ribosomal protein S5 domain 2-like"/>
    <property type="match status" value="1"/>
</dbReference>
<reference evidence="5 6" key="1">
    <citation type="submission" date="2018-06" db="EMBL/GenBank/DDBJ databases">
        <authorList>
            <consortium name="Pathogen Informatics"/>
            <person name="Doyle S."/>
        </authorList>
    </citation>
    <scope>NUCLEOTIDE SEQUENCE [LARGE SCALE GENOMIC DNA]</scope>
    <source>
        <strain evidence="5 6">NCTC12151</strain>
    </source>
</reference>
<organism evidence="5 6">
    <name type="scientific">Leminorella richardii</name>
    <dbReference type="NCBI Taxonomy" id="158841"/>
    <lineage>
        <taxon>Bacteria</taxon>
        <taxon>Pseudomonadati</taxon>
        <taxon>Pseudomonadota</taxon>
        <taxon>Gammaproteobacteria</taxon>
        <taxon>Enterobacterales</taxon>
        <taxon>Budviciaceae</taxon>
        <taxon>Leminorella</taxon>
    </lineage>
</organism>
<dbReference type="SUPFAM" id="SSF52540">
    <property type="entry name" value="P-loop containing nucleoside triphosphate hydrolases"/>
    <property type="match status" value="1"/>
</dbReference>
<dbReference type="InterPro" id="IPR020568">
    <property type="entry name" value="Ribosomal_Su5_D2-typ_SF"/>
</dbReference>
<protein>
    <submittedName>
        <fullName evidence="5">Competence protein ComM</fullName>
    </submittedName>
</protein>
<dbReference type="SMART" id="SM00382">
    <property type="entry name" value="AAA"/>
    <property type="match status" value="1"/>
</dbReference>
<keyword evidence="3" id="KW-0067">ATP-binding</keyword>
<evidence type="ECO:0000256" key="2">
    <source>
        <dbReference type="ARBA" id="ARBA00022741"/>
    </source>
</evidence>
<dbReference type="PRINTS" id="PR01657">
    <property type="entry name" value="MCMFAMILY"/>
</dbReference>
<dbReference type="InterPro" id="IPR014721">
    <property type="entry name" value="Ribsml_uS5_D2-typ_fold_subgr"/>
</dbReference>
<dbReference type="InterPro" id="IPR045006">
    <property type="entry name" value="CHLI-like"/>
</dbReference>
<dbReference type="Pfam" id="PF01078">
    <property type="entry name" value="Mg_chelatase"/>
    <property type="match status" value="1"/>
</dbReference>